<protein>
    <submittedName>
        <fullName evidence="1">Uncharacterized protein</fullName>
    </submittedName>
</protein>
<sequence length="367" mass="39152">MDPTGAQARRFPLVARPRPACTPLPERVTDLTRRAAAATRNDDPAAATAVVNLAALLASDCGRSDLARQWSARLARSALVHPAPDFPTASHSLEPIINLARLRTRAGDGTGAWRLLETLYGAIASRTDTTIDGITVPAAHLTPEPTAHRELRQWLWTVLLSSGAHALATAGRWVDAYYRLQQRNGIGRRMLDGRQVAVIAHATAGRRARALELLHDTEPGEPWERAVTASLTLLCQQAAITSTTQRHAVAAYQGLDTTAANLVVFHTRLGMCLADALGGVEQPVAQTITADLIERASGDGYAARDVLAHPGCRAILNQRQAEQLTQQVSACGLDAGRIPERLLTEIADALDAAEAVIRATPTAGTST</sequence>
<dbReference type="RefSeq" id="WP_143740532.1">
    <property type="nucleotide sequence ID" value="NZ_LT607413.1"/>
</dbReference>
<evidence type="ECO:0000313" key="2">
    <source>
        <dbReference type="Proteomes" id="UP000198253"/>
    </source>
</evidence>
<name>A0A1C4WHR9_MICEC</name>
<organism evidence="1 2">
    <name type="scientific">Micromonospora echinospora</name>
    <name type="common">Micromonospora purpurea</name>
    <dbReference type="NCBI Taxonomy" id="1877"/>
    <lineage>
        <taxon>Bacteria</taxon>
        <taxon>Bacillati</taxon>
        <taxon>Actinomycetota</taxon>
        <taxon>Actinomycetes</taxon>
        <taxon>Micromonosporales</taxon>
        <taxon>Micromonosporaceae</taxon>
        <taxon>Micromonospora</taxon>
    </lineage>
</organism>
<evidence type="ECO:0000313" key="1">
    <source>
        <dbReference type="EMBL" id="SCE95757.1"/>
    </source>
</evidence>
<reference evidence="2" key="1">
    <citation type="submission" date="2016-06" db="EMBL/GenBank/DDBJ databases">
        <authorList>
            <person name="Varghese N."/>
            <person name="Submissions Spin"/>
        </authorList>
    </citation>
    <scope>NUCLEOTIDE SEQUENCE [LARGE SCALE GENOMIC DNA]</scope>
    <source>
        <strain evidence="2">DSM 43816</strain>
    </source>
</reference>
<dbReference type="InParanoid" id="A0A1C4WHR9"/>
<dbReference type="Proteomes" id="UP000198253">
    <property type="component" value="Chromosome I"/>
</dbReference>
<keyword evidence="2" id="KW-1185">Reference proteome</keyword>
<proteinExistence type="predicted"/>
<dbReference type="AlphaFoldDB" id="A0A1C4WHR9"/>
<accession>A0A1C4WHR9</accession>
<dbReference type="OrthoDB" id="3504852at2"/>
<dbReference type="EMBL" id="LT607413">
    <property type="protein sequence ID" value="SCE95757.1"/>
    <property type="molecule type" value="Genomic_DNA"/>
</dbReference>
<gene>
    <name evidence="1" type="ORF">GA0070618_2205</name>
</gene>